<keyword evidence="11 12" id="KW-0998">Cell outer membrane</keyword>
<dbReference type="PROSITE" id="PS52016">
    <property type="entry name" value="TONB_DEPENDENT_REC_3"/>
    <property type="match status" value="1"/>
</dbReference>
<evidence type="ECO:0000259" key="16">
    <source>
        <dbReference type="Pfam" id="PF07715"/>
    </source>
</evidence>
<dbReference type="InterPro" id="IPR037066">
    <property type="entry name" value="Plug_dom_sf"/>
</dbReference>
<comment type="subcellular location">
    <subcellularLocation>
        <location evidence="1 12">Cell outer membrane</location>
        <topology evidence="1 12">Multi-pass membrane protein</topology>
    </subcellularLocation>
</comment>
<keyword evidence="3 12" id="KW-1134">Transmembrane beta strand</keyword>
<evidence type="ECO:0000256" key="10">
    <source>
        <dbReference type="ARBA" id="ARBA00023136"/>
    </source>
</evidence>
<evidence type="ECO:0000256" key="1">
    <source>
        <dbReference type="ARBA" id="ARBA00004571"/>
    </source>
</evidence>
<keyword evidence="7" id="KW-0408">Iron</keyword>
<evidence type="ECO:0000256" key="2">
    <source>
        <dbReference type="ARBA" id="ARBA00022448"/>
    </source>
</evidence>
<evidence type="ECO:0000256" key="7">
    <source>
        <dbReference type="ARBA" id="ARBA00023004"/>
    </source>
</evidence>
<dbReference type="Pfam" id="PF07715">
    <property type="entry name" value="Plug"/>
    <property type="match status" value="1"/>
</dbReference>
<dbReference type="NCBIfam" id="TIGR04056">
    <property type="entry name" value="OMP_RagA_SusC"/>
    <property type="match status" value="1"/>
</dbReference>
<dbReference type="Pfam" id="PF13715">
    <property type="entry name" value="CarbopepD_reg_2"/>
    <property type="match status" value="1"/>
</dbReference>
<dbReference type="Gene3D" id="2.170.130.10">
    <property type="entry name" value="TonB-dependent receptor, plug domain"/>
    <property type="match status" value="1"/>
</dbReference>
<keyword evidence="9 13" id="KW-0798">TonB box</keyword>
<feature type="signal peptide" evidence="14">
    <location>
        <begin position="1"/>
        <end position="22"/>
    </location>
</feature>
<keyword evidence="18" id="KW-1185">Reference proteome</keyword>
<evidence type="ECO:0000256" key="5">
    <source>
        <dbReference type="ARBA" id="ARBA00022692"/>
    </source>
</evidence>
<dbReference type="Gene3D" id="2.40.170.20">
    <property type="entry name" value="TonB-dependent receptor, beta-barrel domain"/>
    <property type="match status" value="1"/>
</dbReference>
<dbReference type="GO" id="GO:0015344">
    <property type="term" value="F:siderophore uptake transmembrane transporter activity"/>
    <property type="evidence" value="ECO:0007669"/>
    <property type="project" value="TreeGrafter"/>
</dbReference>
<protein>
    <submittedName>
        <fullName evidence="17">SusC/RagA family TonB-linked outer membrane protein</fullName>
    </submittedName>
</protein>
<dbReference type="AlphaFoldDB" id="A0A936ZUW6"/>
<dbReference type="Proteomes" id="UP000651057">
    <property type="component" value="Unassembled WGS sequence"/>
</dbReference>
<keyword evidence="5 12" id="KW-0812">Transmembrane</keyword>
<dbReference type="PANTHER" id="PTHR32552">
    <property type="entry name" value="FERRICHROME IRON RECEPTOR-RELATED"/>
    <property type="match status" value="1"/>
</dbReference>
<dbReference type="InterPro" id="IPR008969">
    <property type="entry name" value="CarboxyPept-like_regulatory"/>
</dbReference>
<evidence type="ECO:0000256" key="8">
    <source>
        <dbReference type="ARBA" id="ARBA00023065"/>
    </source>
</evidence>
<evidence type="ECO:0000256" key="11">
    <source>
        <dbReference type="ARBA" id="ARBA00023237"/>
    </source>
</evidence>
<name>A0A936ZUW6_9FLAO</name>
<evidence type="ECO:0000256" key="14">
    <source>
        <dbReference type="SAM" id="SignalP"/>
    </source>
</evidence>
<evidence type="ECO:0000256" key="3">
    <source>
        <dbReference type="ARBA" id="ARBA00022452"/>
    </source>
</evidence>
<evidence type="ECO:0000256" key="12">
    <source>
        <dbReference type="PROSITE-ProRule" id="PRU01360"/>
    </source>
</evidence>
<keyword evidence="8" id="KW-0406">Ion transport</keyword>
<dbReference type="SUPFAM" id="SSF49464">
    <property type="entry name" value="Carboxypeptidase regulatory domain-like"/>
    <property type="match status" value="1"/>
</dbReference>
<evidence type="ECO:0000313" key="17">
    <source>
        <dbReference type="EMBL" id="MBL0685128.1"/>
    </source>
</evidence>
<accession>A0A936ZUW6</accession>
<keyword evidence="4" id="KW-0410">Iron transport</keyword>
<feature type="domain" description="TonB-dependent receptor plug" evidence="16">
    <location>
        <begin position="116"/>
        <end position="242"/>
    </location>
</feature>
<dbReference type="InterPro" id="IPR000531">
    <property type="entry name" value="Beta-barrel_TonB"/>
</dbReference>
<reference evidence="17" key="1">
    <citation type="submission" date="2021-01" db="EMBL/GenBank/DDBJ databases">
        <authorList>
            <person name="Zhong Y.L."/>
        </authorList>
    </citation>
    <scope>NUCLEOTIDE SEQUENCE</scope>
    <source>
        <strain evidence="17">KCTC 23302</strain>
    </source>
</reference>
<evidence type="ECO:0000259" key="15">
    <source>
        <dbReference type="Pfam" id="PF00593"/>
    </source>
</evidence>
<dbReference type="Pfam" id="PF00593">
    <property type="entry name" value="TonB_dep_Rec_b-barrel"/>
    <property type="match status" value="1"/>
</dbReference>
<organism evidence="17 18">
    <name type="scientific">Aquimarina mytili</name>
    <dbReference type="NCBI Taxonomy" id="874423"/>
    <lineage>
        <taxon>Bacteria</taxon>
        <taxon>Pseudomonadati</taxon>
        <taxon>Bacteroidota</taxon>
        <taxon>Flavobacteriia</taxon>
        <taxon>Flavobacteriales</taxon>
        <taxon>Flavobacteriaceae</taxon>
        <taxon>Aquimarina</taxon>
    </lineage>
</organism>
<evidence type="ECO:0000256" key="6">
    <source>
        <dbReference type="ARBA" id="ARBA00022729"/>
    </source>
</evidence>
<evidence type="ECO:0000256" key="4">
    <source>
        <dbReference type="ARBA" id="ARBA00022496"/>
    </source>
</evidence>
<dbReference type="GO" id="GO:0009279">
    <property type="term" value="C:cell outer membrane"/>
    <property type="evidence" value="ECO:0007669"/>
    <property type="project" value="UniProtKB-SubCell"/>
</dbReference>
<dbReference type="EMBL" id="JAERQJ010000007">
    <property type="protein sequence ID" value="MBL0685128.1"/>
    <property type="molecule type" value="Genomic_DNA"/>
</dbReference>
<feature type="chain" id="PRO_5037481887" evidence="14">
    <location>
        <begin position="23"/>
        <end position="1073"/>
    </location>
</feature>
<keyword evidence="2 12" id="KW-0813">Transport</keyword>
<sequence length="1073" mass="116373">MRTKFSGILTLILAFVVQLSFAQEKTISGNVSDNSGLPLPGVNIVVKGTATGTQTDFDGNYTINVNRGAVLTYSYVGFTTKEVVVADDDSINIQLEASASELEEVVVTAQGISRQKKSLGYAVSTLKNDAIESRPEADIGRVLTGKVSGVNVVQSGGVAGSGTNIRIRGNVSITGDNQPLFVVNGIPFNTSTNAESNVTTGNGSVSASSRFLDIDPNSITNVSVLKGLSATVLYGDAGRNGVILITTKTGSTALVNKGFEVTFNQSVFVNEIAGLPDYQNTYGQGANQSANVAFVGNWGDRFDRNITVPAHYDQARFANVFPEFQGQTVQYRPFEDNVKDFFRQGFGYTTSLNANKSSENVSYNINFGHTDEDGYVPGNNITRTNFGLGGSAKLSNKFTVAGAFNFATSEFTTPPVSANNGTGNFSLFTRTLFIPRNLDLNGLPFQDPVTGANVYYRTDQNNPRWLAENAKETINVNRFYNNLSTTYDFNDNYSLTYRVGLDTYVEEQEFYVNKGGVGRLEAQNGFLKTTSATNTIWDHSLLFNIKSVSLTEKLGLNGTLGFNSNAETFEKFGVFSTGQLVFDFIDHTNYQTQSNIDPFGSRLSQIVKENTIGLYGQLEFDYDSSLYLTLAARNDWSSTIEQDNRSLFYPSASVAFVPTTAIPGFKSDILNFMKVRFGYGTSAGFPGAYNTRAAINIATSQFTTGSGSIINTNSNLNTAPNPDLKAELHRELEAGVETNLFNNRVNLELSVYQRDSKDQILQKTLGPSTGNTFQFINAGKIETEGIEVDLSVTPFKSSDDGFQWVSNFNFTAAESTVVDLPGGDDVFIAGFSNLGNYAIEGEPLGVLRGSFAVRDNEGNLIIDPNDGTIIASTDLGLDDEIIGDPNPDWRATSINTFSYKGFSLMAQVEYTHGGDFSSNTINNLLRRGVTTDTEDREGTFVIPGVLADPGTGTPLLDAQGNKIPNNIQLGANEVYFLNLIDPAEQGIYDGSVWRLREVSLTYSLPKKFLDNTPFGSLSFSVLGQNLWYWAPNVPDGTNFDPEVISTGVGNGLGLDFQTAPSSKKYGFSLKASF</sequence>
<dbReference type="InterPro" id="IPR039426">
    <property type="entry name" value="TonB-dep_rcpt-like"/>
</dbReference>
<dbReference type="InterPro" id="IPR023996">
    <property type="entry name" value="TonB-dep_OMP_SusC/RagA"/>
</dbReference>
<dbReference type="InterPro" id="IPR012910">
    <property type="entry name" value="Plug_dom"/>
</dbReference>
<gene>
    <name evidence="17" type="ORF">JJQ60_16470</name>
</gene>
<evidence type="ECO:0000256" key="9">
    <source>
        <dbReference type="ARBA" id="ARBA00023077"/>
    </source>
</evidence>
<dbReference type="RefSeq" id="WP_201922828.1">
    <property type="nucleotide sequence ID" value="NZ_BAABAX010000020.1"/>
</dbReference>
<comment type="caution">
    <text evidence="17">The sequence shown here is derived from an EMBL/GenBank/DDBJ whole genome shotgun (WGS) entry which is preliminary data.</text>
</comment>
<dbReference type="SUPFAM" id="SSF56935">
    <property type="entry name" value="Porins"/>
    <property type="match status" value="1"/>
</dbReference>
<dbReference type="PANTHER" id="PTHR32552:SF68">
    <property type="entry name" value="FERRICHROME OUTER MEMBRANE TRANSPORTER_PHAGE RECEPTOR"/>
    <property type="match status" value="1"/>
</dbReference>
<evidence type="ECO:0000256" key="13">
    <source>
        <dbReference type="RuleBase" id="RU003357"/>
    </source>
</evidence>
<feature type="domain" description="TonB-dependent receptor-like beta-barrel" evidence="15">
    <location>
        <begin position="431"/>
        <end position="924"/>
    </location>
</feature>
<evidence type="ECO:0000313" key="18">
    <source>
        <dbReference type="Proteomes" id="UP000651057"/>
    </source>
</evidence>
<comment type="similarity">
    <text evidence="12 13">Belongs to the TonB-dependent receptor family.</text>
</comment>
<keyword evidence="6 14" id="KW-0732">Signal</keyword>
<keyword evidence="10 12" id="KW-0472">Membrane</keyword>
<dbReference type="InterPro" id="IPR036942">
    <property type="entry name" value="Beta-barrel_TonB_sf"/>
</dbReference>
<dbReference type="Gene3D" id="2.60.40.1120">
    <property type="entry name" value="Carboxypeptidase-like, regulatory domain"/>
    <property type="match status" value="1"/>
</dbReference>
<proteinExistence type="inferred from homology"/>